<evidence type="ECO:0000313" key="2">
    <source>
        <dbReference type="Proteomes" id="UP000015106"/>
    </source>
</evidence>
<reference evidence="1" key="2">
    <citation type="submission" date="2018-03" db="EMBL/GenBank/DDBJ databases">
        <title>The Triticum urartu genome reveals the dynamic nature of wheat genome evolution.</title>
        <authorList>
            <person name="Ling H."/>
            <person name="Ma B."/>
            <person name="Shi X."/>
            <person name="Liu H."/>
            <person name="Dong L."/>
            <person name="Sun H."/>
            <person name="Cao Y."/>
            <person name="Gao Q."/>
            <person name="Zheng S."/>
            <person name="Li Y."/>
            <person name="Yu Y."/>
            <person name="Du H."/>
            <person name="Qi M."/>
            <person name="Li Y."/>
            <person name="Yu H."/>
            <person name="Cui Y."/>
            <person name="Wang N."/>
            <person name="Chen C."/>
            <person name="Wu H."/>
            <person name="Zhao Y."/>
            <person name="Zhang J."/>
            <person name="Li Y."/>
            <person name="Zhou W."/>
            <person name="Zhang B."/>
            <person name="Hu W."/>
            <person name="Eijk M."/>
            <person name="Tang J."/>
            <person name="Witsenboer H."/>
            <person name="Zhao S."/>
            <person name="Li Z."/>
            <person name="Zhang A."/>
            <person name="Wang D."/>
            <person name="Liang C."/>
        </authorList>
    </citation>
    <scope>NUCLEOTIDE SEQUENCE [LARGE SCALE GENOMIC DNA]</scope>
    <source>
        <strain evidence="1">cv. G1812</strain>
    </source>
</reference>
<dbReference type="Gramene" id="TuG1812G0500001394.01.T02">
    <property type="protein sequence ID" value="TuG1812G0500001394.01.T02.cds291580"/>
    <property type="gene ID" value="TuG1812G0500001394.01"/>
</dbReference>
<reference evidence="2" key="1">
    <citation type="journal article" date="2013" name="Nature">
        <title>Draft genome of the wheat A-genome progenitor Triticum urartu.</title>
        <authorList>
            <person name="Ling H.Q."/>
            <person name="Zhao S."/>
            <person name="Liu D."/>
            <person name="Wang J."/>
            <person name="Sun H."/>
            <person name="Zhang C."/>
            <person name="Fan H."/>
            <person name="Li D."/>
            <person name="Dong L."/>
            <person name="Tao Y."/>
            <person name="Gao C."/>
            <person name="Wu H."/>
            <person name="Li Y."/>
            <person name="Cui Y."/>
            <person name="Guo X."/>
            <person name="Zheng S."/>
            <person name="Wang B."/>
            <person name="Yu K."/>
            <person name="Liang Q."/>
            <person name="Yang W."/>
            <person name="Lou X."/>
            <person name="Chen J."/>
            <person name="Feng M."/>
            <person name="Jian J."/>
            <person name="Zhang X."/>
            <person name="Luo G."/>
            <person name="Jiang Y."/>
            <person name="Liu J."/>
            <person name="Wang Z."/>
            <person name="Sha Y."/>
            <person name="Zhang B."/>
            <person name="Wu H."/>
            <person name="Tang D."/>
            <person name="Shen Q."/>
            <person name="Xue P."/>
            <person name="Zou S."/>
            <person name="Wang X."/>
            <person name="Liu X."/>
            <person name="Wang F."/>
            <person name="Yang Y."/>
            <person name="An X."/>
            <person name="Dong Z."/>
            <person name="Zhang K."/>
            <person name="Zhang X."/>
            <person name="Luo M.C."/>
            <person name="Dvorak J."/>
            <person name="Tong Y."/>
            <person name="Wang J."/>
            <person name="Yang H."/>
            <person name="Li Z."/>
            <person name="Wang D."/>
            <person name="Zhang A."/>
            <person name="Wang J."/>
        </authorList>
    </citation>
    <scope>NUCLEOTIDE SEQUENCE</scope>
    <source>
        <strain evidence="2">cv. G1812</strain>
    </source>
</reference>
<dbReference type="Proteomes" id="UP000015106">
    <property type="component" value="Chromosome 5"/>
</dbReference>
<sequence>MLPCTPMRFTPIILTPDQCPSGLKSL</sequence>
<keyword evidence="2" id="KW-1185">Reference proteome</keyword>
<reference evidence="1" key="3">
    <citation type="submission" date="2022-06" db="UniProtKB">
        <authorList>
            <consortium name="EnsemblPlants"/>
        </authorList>
    </citation>
    <scope>IDENTIFICATION</scope>
</reference>
<protein>
    <submittedName>
        <fullName evidence="1">Uncharacterized protein</fullName>
    </submittedName>
</protein>
<proteinExistence type="predicted"/>
<name>A0A8R7UF96_TRIUA</name>
<accession>A0A8R7UF96</accession>
<dbReference type="EnsemblPlants" id="TuG1812G0500001394.01.T02">
    <property type="protein sequence ID" value="TuG1812G0500001394.01.T02.cds291580"/>
    <property type="gene ID" value="TuG1812G0500001394.01"/>
</dbReference>
<evidence type="ECO:0000313" key="1">
    <source>
        <dbReference type="EnsemblPlants" id="TuG1812G0500001394.01.T02.cds291580"/>
    </source>
</evidence>
<dbReference type="AlphaFoldDB" id="A0A8R7UF96"/>
<organism evidence="1 2">
    <name type="scientific">Triticum urartu</name>
    <name type="common">Red wild einkorn</name>
    <name type="synonym">Crithodium urartu</name>
    <dbReference type="NCBI Taxonomy" id="4572"/>
    <lineage>
        <taxon>Eukaryota</taxon>
        <taxon>Viridiplantae</taxon>
        <taxon>Streptophyta</taxon>
        <taxon>Embryophyta</taxon>
        <taxon>Tracheophyta</taxon>
        <taxon>Spermatophyta</taxon>
        <taxon>Magnoliopsida</taxon>
        <taxon>Liliopsida</taxon>
        <taxon>Poales</taxon>
        <taxon>Poaceae</taxon>
        <taxon>BOP clade</taxon>
        <taxon>Pooideae</taxon>
        <taxon>Triticodae</taxon>
        <taxon>Triticeae</taxon>
        <taxon>Triticinae</taxon>
        <taxon>Triticum</taxon>
    </lineage>
</organism>